<dbReference type="AlphaFoldDB" id="A1ARU8"/>
<keyword evidence="4" id="KW-1185">Reference proteome</keyword>
<dbReference type="Pfam" id="PF13439">
    <property type="entry name" value="Glyco_transf_4"/>
    <property type="match status" value="1"/>
</dbReference>
<dbReference type="CAZy" id="GT4">
    <property type="family name" value="Glycosyltransferase Family 4"/>
</dbReference>
<proteinExistence type="predicted"/>
<dbReference type="SUPFAM" id="SSF53756">
    <property type="entry name" value="UDP-Glycosyltransferase/glycogen phosphorylase"/>
    <property type="match status" value="1"/>
</dbReference>
<reference evidence="3 4" key="1">
    <citation type="submission" date="2006-10" db="EMBL/GenBank/DDBJ databases">
        <title>Complete sequence of chromosome of Pelobacter propionicus DSM 2379.</title>
        <authorList>
            <consortium name="US DOE Joint Genome Institute"/>
            <person name="Copeland A."/>
            <person name="Lucas S."/>
            <person name="Lapidus A."/>
            <person name="Barry K."/>
            <person name="Detter J.C."/>
            <person name="Glavina del Rio T."/>
            <person name="Hammon N."/>
            <person name="Israni S."/>
            <person name="Dalin E."/>
            <person name="Tice H."/>
            <person name="Pitluck S."/>
            <person name="Saunders E."/>
            <person name="Brettin T."/>
            <person name="Bruce D."/>
            <person name="Han C."/>
            <person name="Tapia R."/>
            <person name="Schmutz J."/>
            <person name="Larimer F."/>
            <person name="Land M."/>
            <person name="Hauser L."/>
            <person name="Kyrpides N."/>
            <person name="Kim E."/>
            <person name="Lovley D."/>
            <person name="Richardson P."/>
        </authorList>
    </citation>
    <scope>NUCLEOTIDE SEQUENCE [LARGE SCALE GENOMIC DNA]</scope>
    <source>
        <strain evidence="4">DSM 2379 / NBRC 103807 / OttBd1</strain>
    </source>
</reference>
<evidence type="ECO:0000313" key="3">
    <source>
        <dbReference type="EMBL" id="ABL00069.1"/>
    </source>
</evidence>
<dbReference type="GO" id="GO:0016757">
    <property type="term" value="F:glycosyltransferase activity"/>
    <property type="evidence" value="ECO:0007669"/>
    <property type="project" value="InterPro"/>
</dbReference>
<feature type="domain" description="Glycosyltransferase subfamily 4-like N-terminal" evidence="2">
    <location>
        <begin position="28"/>
        <end position="187"/>
    </location>
</feature>
<dbReference type="EMBL" id="CP000482">
    <property type="protein sequence ID" value="ABL00069.1"/>
    <property type="molecule type" value="Genomic_DNA"/>
</dbReference>
<accession>A1ARU8</accession>
<feature type="domain" description="Glycosyl transferase family 1" evidence="1">
    <location>
        <begin position="194"/>
        <end position="360"/>
    </location>
</feature>
<evidence type="ECO:0000259" key="2">
    <source>
        <dbReference type="Pfam" id="PF13439"/>
    </source>
</evidence>
<evidence type="ECO:0000259" key="1">
    <source>
        <dbReference type="Pfam" id="PF00534"/>
    </source>
</evidence>
<name>A1ARU8_PELPD</name>
<keyword evidence="3" id="KW-0808">Transferase</keyword>
<organism evidence="3 4">
    <name type="scientific">Pelobacter propionicus (strain DSM 2379 / NBRC 103807 / OttBd1)</name>
    <dbReference type="NCBI Taxonomy" id="338966"/>
    <lineage>
        <taxon>Bacteria</taxon>
        <taxon>Pseudomonadati</taxon>
        <taxon>Thermodesulfobacteriota</taxon>
        <taxon>Desulfuromonadia</taxon>
        <taxon>Desulfuromonadales</taxon>
        <taxon>Desulfuromonadaceae</taxon>
        <taxon>Pelobacter</taxon>
    </lineage>
</organism>
<dbReference type="RefSeq" id="WP_011736324.1">
    <property type="nucleotide sequence ID" value="NC_008609.1"/>
</dbReference>
<protein>
    <submittedName>
        <fullName evidence="3">Glycosyl transferase, group 1</fullName>
    </submittedName>
</protein>
<dbReference type="eggNOG" id="COG0438">
    <property type="taxonomic scope" value="Bacteria"/>
</dbReference>
<sequence>MASVLSVDIQDSKIHTPKIIHVVISMVVGGAERLVYDMVRYPVFAANPPVVCCMDSLGELGEKLIREGYRVYCKGRRPGLDLEMVTWLRDIIRREKADVVHAHQYSPLFYAVPAALLAGRVKLVYTEHGRFYPERKSWKRTLFNPLLALGVDHLVSISRATAQAMASYDNFPLRRIRVIHNGIDTTRLNPPVDKAAKRRELGLCPTCRIIGTAARLNSIKNIDMMLRVLKLVVEKVPDTCLVIAGQGEEEQRLKALAVELGIADSVKFIGLRFDLPEVYQLYDVFLLTSFSEGISVTLLEAMASGVPAVVTDVGGNREVVVEGETGFMVAVDDDGAMGARVVRMLADTSSSPAVGDRARERVAAAFSVAGMMNNYTELYGCSNFR</sequence>
<dbReference type="PANTHER" id="PTHR12526">
    <property type="entry name" value="GLYCOSYLTRANSFERASE"/>
    <property type="match status" value="1"/>
</dbReference>
<dbReference type="Pfam" id="PF00534">
    <property type="entry name" value="Glycos_transf_1"/>
    <property type="match status" value="1"/>
</dbReference>
<dbReference type="STRING" id="338966.Ppro_2463"/>
<dbReference type="InterPro" id="IPR001296">
    <property type="entry name" value="Glyco_trans_1"/>
</dbReference>
<evidence type="ECO:0000313" key="4">
    <source>
        <dbReference type="Proteomes" id="UP000006732"/>
    </source>
</evidence>
<dbReference type="Gene3D" id="3.40.50.2000">
    <property type="entry name" value="Glycogen Phosphorylase B"/>
    <property type="match status" value="2"/>
</dbReference>
<dbReference type="HOGENOM" id="CLU_009583_0_3_7"/>
<dbReference type="Proteomes" id="UP000006732">
    <property type="component" value="Chromosome"/>
</dbReference>
<dbReference type="InterPro" id="IPR028098">
    <property type="entry name" value="Glyco_trans_4-like_N"/>
</dbReference>
<dbReference type="KEGG" id="ppd:Ppro_2463"/>
<gene>
    <name evidence="3" type="ordered locus">Ppro_2463</name>
</gene>
<dbReference type="PANTHER" id="PTHR12526:SF630">
    <property type="entry name" value="GLYCOSYLTRANSFERASE"/>
    <property type="match status" value="1"/>
</dbReference>